<dbReference type="FunFam" id="1.20.1250.20:FF:000034">
    <property type="entry name" value="MFS general substrate transporter"/>
    <property type="match status" value="1"/>
</dbReference>
<dbReference type="PROSITE" id="PS50850">
    <property type="entry name" value="MFS"/>
    <property type="match status" value="1"/>
</dbReference>
<dbReference type="EMBL" id="CP034206">
    <property type="protein sequence ID" value="QBZ59233.1"/>
    <property type="molecule type" value="Genomic_DNA"/>
</dbReference>
<evidence type="ECO:0000256" key="1">
    <source>
        <dbReference type="ARBA" id="ARBA00004141"/>
    </source>
</evidence>
<evidence type="ECO:0000313" key="6">
    <source>
        <dbReference type="EMBL" id="QBZ59233.1"/>
    </source>
</evidence>
<dbReference type="PANTHER" id="PTHR43791:SF46">
    <property type="entry name" value="MAJOR FACILITATOR SUPERFAMILY (MFS) PROFILE DOMAIN-CONTAINING PROTEIN-RELATED"/>
    <property type="match status" value="1"/>
</dbReference>
<protein>
    <submittedName>
        <fullName evidence="6">Uncharacterized protein</fullName>
    </submittedName>
</protein>
<dbReference type="OMA" id="GFTTMMQ"/>
<dbReference type="InterPro" id="IPR036259">
    <property type="entry name" value="MFS_trans_sf"/>
</dbReference>
<keyword evidence="3" id="KW-0812">Transmembrane</keyword>
<dbReference type="AlphaFoldDB" id="A0A4P7N9N7"/>
<name>A0A4P7N9N7_PYROR</name>
<evidence type="ECO:0000256" key="4">
    <source>
        <dbReference type="ARBA" id="ARBA00022989"/>
    </source>
</evidence>
<dbReference type="VEuPathDB" id="FungiDB:M_BR32_EuGene_00047321"/>
<dbReference type="Pfam" id="PF07690">
    <property type="entry name" value="MFS_1"/>
    <property type="match status" value="1"/>
</dbReference>
<dbReference type="InterPro" id="IPR020846">
    <property type="entry name" value="MFS_dom"/>
</dbReference>
<dbReference type="GO" id="GO:0005886">
    <property type="term" value="C:plasma membrane"/>
    <property type="evidence" value="ECO:0007669"/>
    <property type="project" value="TreeGrafter"/>
</dbReference>
<dbReference type="SMR" id="A0A4P7N9N7"/>
<sequence length="496" mass="54921">MGSAPIDGSGNVAVDSERLSNEKGSSPAAAGHHDEVQCPPHTTERKLLMKIDSRVIPWLCIMYLLAFLDRVNIANANVFGLSDELHLDGTLYNNALVVFFVPYILFEIPSNILVKRFRPHVWLSINMGGFGLVTLAQGFVTSYGGLVTTRFFLGVFESVMFPASFYLIGMWYKRSEAQKRYSFFFSSTTLAGAFGGLIAAGIGKMAGARGYAGWRWIFIIEGALTVFVSFFFYFLLPDFPEEAKWLTEEERQFVTARLRVDQGNSAVEKKITLRDVGRVFKDYKVIVAGFMYFGLIVPAYGYAYFAPSIIASYGYSPIQTQLHSVPPWVAAFGMSMLFAVASDRMRHRWGFAVFAILVAIAGFSILLGVHNNTDVQYAGLFLIAMGAYTAMPIIVCWFNMNLGGHHRRAVGSAWQVGFGNIGGIIAVYAFLKRDAPLYIPGYSICIAFTTLSIIACTIYGFACMSANKKRARLTQSGTVEENSDLGDLSPSYRYLL</sequence>
<keyword evidence="4" id="KW-1133">Transmembrane helix</keyword>
<evidence type="ECO:0000313" key="7">
    <source>
        <dbReference type="Proteomes" id="UP000294847"/>
    </source>
</evidence>
<dbReference type="InterPro" id="IPR011701">
    <property type="entry name" value="MFS"/>
</dbReference>
<accession>A0A4P7N9N7</accession>
<keyword evidence="5" id="KW-0472">Membrane</keyword>
<keyword evidence="2" id="KW-0813">Transport</keyword>
<reference evidence="6 7" key="1">
    <citation type="journal article" date="2019" name="Mol. Biol. Evol.">
        <title>Blast fungal genomes show frequent chromosomal changes, gene gains and losses, and effector gene turnover.</title>
        <authorList>
            <person name="Gomez Luciano L.B."/>
            <person name="Jason Tsai I."/>
            <person name="Chuma I."/>
            <person name="Tosa Y."/>
            <person name="Chen Y.H."/>
            <person name="Li J.Y."/>
            <person name="Li M.Y."/>
            <person name="Jade Lu M.Y."/>
            <person name="Nakayashiki H."/>
            <person name="Li W.H."/>
        </authorList>
    </citation>
    <scope>NUCLEOTIDE SEQUENCE [LARGE SCALE GENOMIC DNA]</scope>
    <source>
        <strain evidence="6">MZ5-1-6</strain>
    </source>
</reference>
<comment type="subcellular location">
    <subcellularLocation>
        <location evidence="1">Membrane</location>
        <topology evidence="1">Multi-pass membrane protein</topology>
    </subcellularLocation>
</comment>
<dbReference type="GO" id="GO:0022857">
    <property type="term" value="F:transmembrane transporter activity"/>
    <property type="evidence" value="ECO:0007669"/>
    <property type="project" value="InterPro"/>
</dbReference>
<gene>
    <name evidence="6" type="ORF">PoMZ_04194</name>
</gene>
<evidence type="ECO:0000256" key="3">
    <source>
        <dbReference type="ARBA" id="ARBA00022692"/>
    </source>
</evidence>
<organism evidence="6 7">
    <name type="scientific">Pyricularia oryzae</name>
    <name type="common">Rice blast fungus</name>
    <name type="synonym">Magnaporthe oryzae</name>
    <dbReference type="NCBI Taxonomy" id="318829"/>
    <lineage>
        <taxon>Eukaryota</taxon>
        <taxon>Fungi</taxon>
        <taxon>Dikarya</taxon>
        <taxon>Ascomycota</taxon>
        <taxon>Pezizomycotina</taxon>
        <taxon>Sordariomycetes</taxon>
        <taxon>Sordariomycetidae</taxon>
        <taxon>Magnaporthales</taxon>
        <taxon>Pyriculariaceae</taxon>
        <taxon>Pyricularia</taxon>
    </lineage>
</organism>
<dbReference type="FunFam" id="1.20.1250.20:FF:000068">
    <property type="entry name" value="MFS general substrate transporter"/>
    <property type="match status" value="1"/>
</dbReference>
<dbReference type="PANTHER" id="PTHR43791">
    <property type="entry name" value="PERMEASE-RELATED"/>
    <property type="match status" value="1"/>
</dbReference>
<evidence type="ECO:0000256" key="2">
    <source>
        <dbReference type="ARBA" id="ARBA00022448"/>
    </source>
</evidence>
<dbReference type="SUPFAM" id="SSF103473">
    <property type="entry name" value="MFS general substrate transporter"/>
    <property type="match status" value="1"/>
</dbReference>
<dbReference type="Gene3D" id="1.20.1250.20">
    <property type="entry name" value="MFS general substrate transporter like domains"/>
    <property type="match status" value="2"/>
</dbReference>
<evidence type="ECO:0000256" key="5">
    <source>
        <dbReference type="ARBA" id="ARBA00023136"/>
    </source>
</evidence>
<dbReference type="Proteomes" id="UP000294847">
    <property type="component" value="Chromosome 3"/>
</dbReference>
<proteinExistence type="predicted"/>